<feature type="transmembrane region" description="Helical" evidence="10">
    <location>
        <begin position="177"/>
        <end position="203"/>
    </location>
</feature>
<evidence type="ECO:0000313" key="12">
    <source>
        <dbReference type="EMBL" id="GAA1788970.1"/>
    </source>
</evidence>
<evidence type="ECO:0000313" key="13">
    <source>
        <dbReference type="Proteomes" id="UP001499938"/>
    </source>
</evidence>
<comment type="subcellular location">
    <subcellularLocation>
        <location evidence="1">Endoplasmic reticulum membrane</location>
        <topology evidence="1">Multi-pass membrane protein</topology>
    </subcellularLocation>
</comment>
<keyword evidence="7" id="KW-0256">Endoplasmic reticulum</keyword>
<feature type="transmembrane region" description="Helical" evidence="10">
    <location>
        <begin position="368"/>
        <end position="392"/>
    </location>
</feature>
<evidence type="ECO:0000256" key="2">
    <source>
        <dbReference type="ARBA" id="ARBA00004687"/>
    </source>
</evidence>
<evidence type="ECO:0000256" key="5">
    <source>
        <dbReference type="ARBA" id="ARBA00022679"/>
    </source>
</evidence>
<keyword evidence="6 10" id="KW-0812">Transmembrane</keyword>
<evidence type="ECO:0000256" key="8">
    <source>
        <dbReference type="ARBA" id="ARBA00022989"/>
    </source>
</evidence>
<dbReference type="PANTHER" id="PTHR12468:SF2">
    <property type="entry name" value="GPI MANNOSYLTRANSFERASE 2"/>
    <property type="match status" value="1"/>
</dbReference>
<comment type="pathway">
    <text evidence="2">Glycolipid biosynthesis; glycosylphosphatidylinositol-anchor biosynthesis.</text>
</comment>
<feature type="signal peptide" evidence="11">
    <location>
        <begin position="1"/>
        <end position="17"/>
    </location>
</feature>
<evidence type="ECO:0000256" key="3">
    <source>
        <dbReference type="ARBA" id="ARBA00022502"/>
    </source>
</evidence>
<evidence type="ECO:0000256" key="1">
    <source>
        <dbReference type="ARBA" id="ARBA00004477"/>
    </source>
</evidence>
<evidence type="ECO:0008006" key="14">
    <source>
        <dbReference type="Google" id="ProtNLM"/>
    </source>
</evidence>
<evidence type="ECO:0000256" key="6">
    <source>
        <dbReference type="ARBA" id="ARBA00022692"/>
    </source>
</evidence>
<evidence type="ECO:0000256" key="4">
    <source>
        <dbReference type="ARBA" id="ARBA00022676"/>
    </source>
</evidence>
<evidence type="ECO:0000256" key="11">
    <source>
        <dbReference type="SAM" id="SignalP"/>
    </source>
</evidence>
<gene>
    <name evidence="12" type="ORF">GCM10009811_12390</name>
</gene>
<reference evidence="12 13" key="1">
    <citation type="journal article" date="2019" name="Int. J. Syst. Evol. Microbiol.">
        <title>The Global Catalogue of Microorganisms (GCM) 10K type strain sequencing project: providing services to taxonomists for standard genome sequencing and annotation.</title>
        <authorList>
            <consortium name="The Broad Institute Genomics Platform"/>
            <consortium name="The Broad Institute Genome Sequencing Center for Infectious Disease"/>
            <person name="Wu L."/>
            <person name="Ma J."/>
        </authorList>
    </citation>
    <scope>NUCLEOTIDE SEQUENCE [LARGE SCALE GENOMIC DNA]</scope>
    <source>
        <strain evidence="12 13">JCM 15592</strain>
    </source>
</reference>
<feature type="transmembrane region" description="Helical" evidence="10">
    <location>
        <begin position="282"/>
        <end position="300"/>
    </location>
</feature>
<dbReference type="InterPro" id="IPR007315">
    <property type="entry name" value="PIG-V/Gpi18"/>
</dbReference>
<keyword evidence="4" id="KW-0328">Glycosyltransferase</keyword>
<feature type="transmembrane region" description="Helical" evidence="10">
    <location>
        <begin position="336"/>
        <end position="356"/>
    </location>
</feature>
<keyword evidence="3" id="KW-0337">GPI-anchor biosynthesis</keyword>
<dbReference type="Proteomes" id="UP001499938">
    <property type="component" value="Unassembled WGS sequence"/>
</dbReference>
<feature type="transmembrane region" description="Helical" evidence="10">
    <location>
        <begin position="90"/>
        <end position="117"/>
    </location>
</feature>
<evidence type="ECO:0000256" key="7">
    <source>
        <dbReference type="ARBA" id="ARBA00022824"/>
    </source>
</evidence>
<feature type="chain" id="PRO_5046575612" description="Integral membrane protein" evidence="11">
    <location>
        <begin position="18"/>
        <end position="397"/>
    </location>
</feature>
<keyword evidence="8 10" id="KW-1133">Transmembrane helix</keyword>
<keyword evidence="5" id="KW-0808">Transferase</keyword>
<organism evidence="12 13">
    <name type="scientific">Nostocoides veronense</name>
    <dbReference type="NCBI Taxonomy" id="330836"/>
    <lineage>
        <taxon>Bacteria</taxon>
        <taxon>Bacillati</taxon>
        <taxon>Actinomycetota</taxon>
        <taxon>Actinomycetes</taxon>
        <taxon>Micrococcales</taxon>
        <taxon>Intrasporangiaceae</taxon>
        <taxon>Nostocoides</taxon>
    </lineage>
</organism>
<evidence type="ECO:0000256" key="9">
    <source>
        <dbReference type="ARBA" id="ARBA00023136"/>
    </source>
</evidence>
<accession>A0ABN2LI92</accession>
<feature type="transmembrane region" description="Helical" evidence="10">
    <location>
        <begin position="138"/>
        <end position="171"/>
    </location>
</feature>
<feature type="transmembrane region" description="Helical" evidence="10">
    <location>
        <begin position="224"/>
        <end position="242"/>
    </location>
</feature>
<dbReference type="EMBL" id="BAAAPO010000021">
    <property type="protein sequence ID" value="GAA1788970.1"/>
    <property type="molecule type" value="Genomic_DNA"/>
</dbReference>
<protein>
    <recommendedName>
        <fullName evidence="14">Integral membrane protein</fullName>
    </recommendedName>
</protein>
<dbReference type="RefSeq" id="WP_344082587.1">
    <property type="nucleotide sequence ID" value="NZ_BAAAPO010000021.1"/>
</dbReference>
<feature type="transmembrane region" description="Helical" evidence="10">
    <location>
        <begin position="312"/>
        <end position="330"/>
    </location>
</feature>
<evidence type="ECO:0000256" key="10">
    <source>
        <dbReference type="SAM" id="Phobius"/>
    </source>
</evidence>
<keyword evidence="11" id="KW-0732">Signal</keyword>
<sequence length="397" mass="43763">MLALTIIYLLTRTLALAAIAIAAHWFQSPAGVGHLDPNLSDLFGLWDAQWYRRVAETGYPHPLPVDPDSGRITYSAWAFFPAFPLLLRPLLAIGLPFPVAALLLNLVLGWIALIVIWRIFGMAVHAAPQFQRDRLALVAAALWCCYPATGILLVPYSEALAVLLIATAILLLLRRSYWLAALVLLALGYTRAVAPALGVVVLTHLIARWREEGGRGIPFRGERASVATLCLAVAMSAIAWPATVGRLTGRATAFFDVQAAWGQRPQEGPFVLWIVWAWDERGVFGVALIIGVVAAYLSLVAGRHGRWLPLEVRAWALAYPLYLLAVVRPITSMWRFLLLDFPIAALIASVAMRTSTGGRIVPHWRRRVLPLAVPLVLGMLWWTVTFLTYLPWDASPP</sequence>
<comment type="caution">
    <text evidence="12">The sequence shown here is derived from an EMBL/GenBank/DDBJ whole genome shotgun (WGS) entry which is preliminary data.</text>
</comment>
<dbReference type="PANTHER" id="PTHR12468">
    <property type="entry name" value="GPI MANNOSYLTRANSFERASE 2"/>
    <property type="match status" value="1"/>
</dbReference>
<keyword evidence="13" id="KW-1185">Reference proteome</keyword>
<keyword evidence="9 10" id="KW-0472">Membrane</keyword>
<name>A0ABN2LI92_9MICO</name>
<proteinExistence type="predicted"/>